<keyword evidence="5" id="KW-0472">Membrane</keyword>
<evidence type="ECO:0000256" key="6">
    <source>
        <dbReference type="ARBA" id="ARBA00023315"/>
    </source>
</evidence>
<sequence>MRAHATLSAGGTRAAAADVFAFQHPPGSALKSRILICLMTGLLRAFAILPYGLVARFGNGVGALLYRIPSTRRRVVHTNLKLCFPDMSDAARERLARAHFCHVIRSYVERGPQWFGNAQALARLVEVESAIDLADVQSQPTIFVGFHFVGIEAGCMMYSTRHPVASLYTPMSNLLLDAMARRQRGRFGTEMIPRSDSVRRALRALRDGTPVMLAADMDFGLRDSVFVPFFGVQACTLTSVSRMARAANARVVPFVTEVLPGYRGYKLSIFEPLAGFPSNDVTVDARRITEFLETQVRRIPDQYYWVHKRFKNRPEGEAGVY</sequence>
<organism evidence="7 8">
    <name type="scientific">Paraburkholderia caledonica</name>
    <dbReference type="NCBI Taxonomy" id="134536"/>
    <lineage>
        <taxon>Bacteria</taxon>
        <taxon>Pseudomonadati</taxon>
        <taxon>Pseudomonadota</taxon>
        <taxon>Betaproteobacteria</taxon>
        <taxon>Burkholderiales</taxon>
        <taxon>Burkholderiaceae</taxon>
        <taxon>Paraburkholderia</taxon>
    </lineage>
</organism>
<evidence type="ECO:0000256" key="3">
    <source>
        <dbReference type="ARBA" id="ARBA00022519"/>
    </source>
</evidence>
<dbReference type="PIRSF" id="PIRSF026649">
    <property type="entry name" value="MsbB"/>
    <property type="match status" value="1"/>
</dbReference>
<evidence type="ECO:0000313" key="8">
    <source>
        <dbReference type="Proteomes" id="UP001229486"/>
    </source>
</evidence>
<dbReference type="GO" id="GO:0008913">
    <property type="term" value="F:Kdo2-lipid IVA acyltransferase activity"/>
    <property type="evidence" value="ECO:0007669"/>
    <property type="project" value="UniProtKB-EC"/>
</dbReference>
<dbReference type="PANTHER" id="PTHR30606:SF9">
    <property type="entry name" value="LIPID A BIOSYNTHESIS LAUROYLTRANSFERASE"/>
    <property type="match status" value="1"/>
</dbReference>
<dbReference type="EC" id="2.3.1.241" evidence="7"/>
<dbReference type="EMBL" id="JAURTK010000002">
    <property type="protein sequence ID" value="MDP9646702.1"/>
    <property type="molecule type" value="Genomic_DNA"/>
</dbReference>
<reference evidence="7" key="1">
    <citation type="submission" date="2023-07" db="EMBL/GenBank/DDBJ databases">
        <title>Sorghum-associated microbial communities from plants grown in Nebraska, USA.</title>
        <authorList>
            <person name="Schachtman D."/>
        </authorList>
    </citation>
    <scope>NUCLEOTIDE SEQUENCE</scope>
    <source>
        <strain evidence="7">DS1061</strain>
    </source>
</reference>
<comment type="subcellular location">
    <subcellularLocation>
        <location evidence="1">Cell inner membrane</location>
    </subcellularLocation>
</comment>
<dbReference type="Pfam" id="PF03279">
    <property type="entry name" value="Lip_A_acyltrans"/>
    <property type="match status" value="1"/>
</dbReference>
<dbReference type="NCBIfam" id="NF005399">
    <property type="entry name" value="PRK06946.1"/>
    <property type="match status" value="1"/>
</dbReference>
<keyword evidence="2" id="KW-1003">Cell membrane</keyword>
<keyword evidence="3" id="KW-0997">Cell inner membrane</keyword>
<dbReference type="Proteomes" id="UP001229486">
    <property type="component" value="Unassembled WGS sequence"/>
</dbReference>
<evidence type="ECO:0000256" key="1">
    <source>
        <dbReference type="ARBA" id="ARBA00004533"/>
    </source>
</evidence>
<dbReference type="InterPro" id="IPR004960">
    <property type="entry name" value="LipA_acyltrans"/>
</dbReference>
<keyword evidence="6 7" id="KW-0012">Acyltransferase</keyword>
<keyword evidence="4 7" id="KW-0808">Transferase</keyword>
<name>A0AB73I9Y3_9BURK</name>
<dbReference type="CDD" id="cd07984">
    <property type="entry name" value="LPLAT_LABLAT-like"/>
    <property type="match status" value="1"/>
</dbReference>
<accession>A0AB73I9Y3</accession>
<dbReference type="GO" id="GO:0009247">
    <property type="term" value="P:glycolipid biosynthetic process"/>
    <property type="evidence" value="ECO:0007669"/>
    <property type="project" value="UniProtKB-ARBA"/>
</dbReference>
<gene>
    <name evidence="7" type="ORF">J2793_002135</name>
</gene>
<comment type="caution">
    <text evidence="7">The sequence shown here is derived from an EMBL/GenBank/DDBJ whole genome shotgun (WGS) entry which is preliminary data.</text>
</comment>
<evidence type="ECO:0000256" key="2">
    <source>
        <dbReference type="ARBA" id="ARBA00022475"/>
    </source>
</evidence>
<dbReference type="PANTHER" id="PTHR30606">
    <property type="entry name" value="LIPID A BIOSYNTHESIS LAUROYL ACYLTRANSFERASE"/>
    <property type="match status" value="1"/>
</dbReference>
<evidence type="ECO:0000256" key="5">
    <source>
        <dbReference type="ARBA" id="ARBA00023136"/>
    </source>
</evidence>
<dbReference type="GO" id="GO:0005886">
    <property type="term" value="C:plasma membrane"/>
    <property type="evidence" value="ECO:0007669"/>
    <property type="project" value="UniProtKB-SubCell"/>
</dbReference>
<proteinExistence type="predicted"/>
<evidence type="ECO:0000313" key="7">
    <source>
        <dbReference type="EMBL" id="MDP9646702.1"/>
    </source>
</evidence>
<dbReference type="AlphaFoldDB" id="A0AB73I9Y3"/>
<protein>
    <submittedName>
        <fullName evidence="7">KDO2-lipid IV(A) lauroyltransferase</fullName>
        <ecNumber evidence="7">2.3.1.241</ecNumber>
    </submittedName>
</protein>
<evidence type="ECO:0000256" key="4">
    <source>
        <dbReference type="ARBA" id="ARBA00022679"/>
    </source>
</evidence>